<sequence>MPGGSTVLGIDVVLIVVQQKDGPVPLIRVFRYFEPCPPVDSFLLFSISFQISFAGVGAGGWFASNRQAFLLGYNLEKF</sequence>
<protein>
    <submittedName>
        <fullName evidence="2">Uncharacterized protein</fullName>
    </submittedName>
</protein>
<evidence type="ECO:0000313" key="3">
    <source>
        <dbReference type="Proteomes" id="UP000607653"/>
    </source>
</evidence>
<comment type="caution">
    <text evidence="2">The sequence shown here is derived from an EMBL/GenBank/DDBJ whole genome shotgun (WGS) entry which is preliminary data.</text>
</comment>
<name>A0A822YLT0_NELNU</name>
<dbReference type="AlphaFoldDB" id="A0A822YLT0"/>
<reference evidence="2 3" key="1">
    <citation type="journal article" date="2020" name="Mol. Biol. Evol.">
        <title>Distinct Expression and Methylation Patterns for Genes with Different Fates following a Single Whole-Genome Duplication in Flowering Plants.</title>
        <authorList>
            <person name="Shi T."/>
            <person name="Rahmani R.S."/>
            <person name="Gugger P.F."/>
            <person name="Wang M."/>
            <person name="Li H."/>
            <person name="Zhang Y."/>
            <person name="Li Z."/>
            <person name="Wang Q."/>
            <person name="Van de Peer Y."/>
            <person name="Marchal K."/>
            <person name="Chen J."/>
        </authorList>
    </citation>
    <scope>NUCLEOTIDE SEQUENCE [LARGE SCALE GENOMIC DNA]</scope>
    <source>
        <tissue evidence="2">Leaf</tissue>
    </source>
</reference>
<organism evidence="2 3">
    <name type="scientific">Nelumbo nucifera</name>
    <name type="common">Sacred lotus</name>
    <dbReference type="NCBI Taxonomy" id="4432"/>
    <lineage>
        <taxon>Eukaryota</taxon>
        <taxon>Viridiplantae</taxon>
        <taxon>Streptophyta</taxon>
        <taxon>Embryophyta</taxon>
        <taxon>Tracheophyta</taxon>
        <taxon>Spermatophyta</taxon>
        <taxon>Magnoliopsida</taxon>
        <taxon>Proteales</taxon>
        <taxon>Nelumbonaceae</taxon>
        <taxon>Nelumbo</taxon>
    </lineage>
</organism>
<evidence type="ECO:0000256" key="1">
    <source>
        <dbReference type="SAM" id="Phobius"/>
    </source>
</evidence>
<accession>A0A822YLT0</accession>
<keyword evidence="1" id="KW-0812">Transmembrane</keyword>
<gene>
    <name evidence="2" type="ORF">HUJ06_011392</name>
</gene>
<dbReference type="EMBL" id="DUZY01000003">
    <property type="protein sequence ID" value="DAD32541.1"/>
    <property type="molecule type" value="Genomic_DNA"/>
</dbReference>
<keyword evidence="1" id="KW-0472">Membrane</keyword>
<keyword evidence="1" id="KW-1133">Transmembrane helix</keyword>
<dbReference type="Proteomes" id="UP000607653">
    <property type="component" value="Unassembled WGS sequence"/>
</dbReference>
<evidence type="ECO:0000313" key="2">
    <source>
        <dbReference type="EMBL" id="DAD32541.1"/>
    </source>
</evidence>
<proteinExistence type="predicted"/>
<keyword evidence="3" id="KW-1185">Reference proteome</keyword>
<feature type="transmembrane region" description="Helical" evidence="1">
    <location>
        <begin position="42"/>
        <end position="63"/>
    </location>
</feature>